<dbReference type="GO" id="GO:0004713">
    <property type="term" value="F:protein tyrosine kinase activity"/>
    <property type="evidence" value="ECO:0007669"/>
    <property type="project" value="TreeGrafter"/>
</dbReference>
<dbReference type="PANTHER" id="PTHR32309">
    <property type="entry name" value="TYROSINE-PROTEIN KINASE"/>
    <property type="match status" value="1"/>
</dbReference>
<feature type="transmembrane region" description="Helical" evidence="2">
    <location>
        <begin position="386"/>
        <end position="408"/>
    </location>
</feature>
<dbReference type="InterPro" id="IPR050445">
    <property type="entry name" value="Bact_polysacc_biosynth/exp"/>
</dbReference>
<evidence type="ECO:0000313" key="3">
    <source>
        <dbReference type="EMBL" id="MBB4099283.1"/>
    </source>
</evidence>
<evidence type="ECO:0000256" key="1">
    <source>
        <dbReference type="SAM" id="MobiDB-lite"/>
    </source>
</evidence>
<sequence length="413" mass="44872">MATIPLPPPDHETGLTEPPTPSGEPAALFQREPAHAAHRFEQAAPGGPEPWRKRLAWLRNLALFVLLPTLAVAIFEYGIVANQYESETHFVIRTAGQSGSANSGLGQLLGLDPNPTTADSQTVVDYLLSHDAVASLERTVGLRAMFRRSEADPFSRLDADAPPETLLRYYREMVHVDVGHEAGITRVGVRGFRPADAQRLAEALLVIGEQRVNEFNKRLLTSRLAAAREALQAAETGVNDSQAALSSLRQSARDIDPERTGAARITMVTQLQSELAQARARLAGMAAAVRPDSPQYVAQTAQVRGLEQQVAAAQASLTGSAQATATGLGRFEGIRFRQELAAKRYESATTALDTAREQALRQQLYLVRIVEPNLPAKALYPKRLKLVATIFFALLLIYAIGWLILAGVREHAA</sequence>
<gene>
    <name evidence="3" type="ORF">GGR46_002847</name>
</gene>
<evidence type="ECO:0000313" key="4">
    <source>
        <dbReference type="Proteomes" id="UP000557392"/>
    </source>
</evidence>
<dbReference type="AlphaFoldDB" id="A0A7W6JTI2"/>
<feature type="region of interest" description="Disordered" evidence="1">
    <location>
        <begin position="1"/>
        <end position="26"/>
    </location>
</feature>
<keyword evidence="4" id="KW-1185">Reference proteome</keyword>
<proteinExistence type="predicted"/>
<keyword evidence="2" id="KW-0472">Membrane</keyword>
<evidence type="ECO:0000256" key="2">
    <source>
        <dbReference type="SAM" id="Phobius"/>
    </source>
</evidence>
<accession>A0A7W6JTI2</accession>
<dbReference type="Proteomes" id="UP000557392">
    <property type="component" value="Unassembled WGS sequence"/>
</dbReference>
<dbReference type="PANTHER" id="PTHR32309:SF13">
    <property type="entry name" value="FERRIC ENTEROBACTIN TRANSPORT PROTEIN FEPE"/>
    <property type="match status" value="1"/>
</dbReference>
<dbReference type="EMBL" id="JACIEH010000002">
    <property type="protein sequence ID" value="MBB4099283.1"/>
    <property type="molecule type" value="Genomic_DNA"/>
</dbReference>
<dbReference type="RefSeq" id="WP_183998573.1">
    <property type="nucleotide sequence ID" value="NZ_JACIEH010000002.1"/>
</dbReference>
<name>A0A7W6JTI2_9SPHN</name>
<organism evidence="3 4">
    <name type="scientific">Sphingomonas kyeonggiensis</name>
    <dbReference type="NCBI Taxonomy" id="1268553"/>
    <lineage>
        <taxon>Bacteria</taxon>
        <taxon>Pseudomonadati</taxon>
        <taxon>Pseudomonadota</taxon>
        <taxon>Alphaproteobacteria</taxon>
        <taxon>Sphingomonadales</taxon>
        <taxon>Sphingomonadaceae</taxon>
        <taxon>Sphingomonas</taxon>
    </lineage>
</organism>
<protein>
    <submittedName>
        <fullName evidence="3">Capsular polysaccharide transport system permease protein</fullName>
    </submittedName>
</protein>
<reference evidence="3 4" key="1">
    <citation type="submission" date="2020-08" db="EMBL/GenBank/DDBJ databases">
        <title>Genomic Encyclopedia of Type Strains, Phase IV (KMG-IV): sequencing the most valuable type-strain genomes for metagenomic binning, comparative biology and taxonomic classification.</title>
        <authorList>
            <person name="Goeker M."/>
        </authorList>
    </citation>
    <scope>NUCLEOTIDE SEQUENCE [LARGE SCALE GENOMIC DNA]</scope>
    <source>
        <strain evidence="3 4">DSM 101806</strain>
    </source>
</reference>
<keyword evidence="2" id="KW-0812">Transmembrane</keyword>
<comment type="caution">
    <text evidence="3">The sequence shown here is derived from an EMBL/GenBank/DDBJ whole genome shotgun (WGS) entry which is preliminary data.</text>
</comment>
<keyword evidence="2" id="KW-1133">Transmembrane helix</keyword>
<dbReference type="GO" id="GO:0005886">
    <property type="term" value="C:plasma membrane"/>
    <property type="evidence" value="ECO:0007669"/>
    <property type="project" value="TreeGrafter"/>
</dbReference>